<feature type="domain" description="Methyl-accepting transducer" evidence="8">
    <location>
        <begin position="91"/>
        <end position="304"/>
    </location>
</feature>
<dbReference type="PANTHER" id="PTHR32089:SF119">
    <property type="entry name" value="METHYL-ACCEPTING CHEMOTAXIS PROTEIN CTPL"/>
    <property type="match status" value="1"/>
</dbReference>
<accession>A0A1J5PL90</accession>
<evidence type="ECO:0000256" key="2">
    <source>
        <dbReference type="ARBA" id="ARBA00022692"/>
    </source>
</evidence>
<dbReference type="PROSITE" id="PS50111">
    <property type="entry name" value="CHEMOTAXIS_TRANSDUC_2"/>
    <property type="match status" value="1"/>
</dbReference>
<keyword evidence="3 7" id="KW-1133">Transmembrane helix</keyword>
<evidence type="ECO:0000256" key="3">
    <source>
        <dbReference type="ARBA" id="ARBA00022989"/>
    </source>
</evidence>
<dbReference type="SMART" id="SM00283">
    <property type="entry name" value="MA"/>
    <property type="match status" value="1"/>
</dbReference>
<evidence type="ECO:0000256" key="1">
    <source>
        <dbReference type="ARBA" id="ARBA00004141"/>
    </source>
</evidence>
<evidence type="ECO:0000259" key="8">
    <source>
        <dbReference type="PROSITE" id="PS50111"/>
    </source>
</evidence>
<feature type="transmembrane region" description="Helical" evidence="7">
    <location>
        <begin position="12"/>
        <end position="28"/>
    </location>
</feature>
<comment type="caution">
    <text evidence="9">The sequence shown here is derived from an EMBL/GenBank/DDBJ whole genome shotgun (WGS) entry which is preliminary data.</text>
</comment>
<evidence type="ECO:0000256" key="7">
    <source>
        <dbReference type="SAM" id="Phobius"/>
    </source>
</evidence>
<comment type="similarity">
    <text evidence="6">Belongs to the methyl-accepting chemotaxis (MCP) protein family.</text>
</comment>
<comment type="subcellular location">
    <subcellularLocation>
        <location evidence="1">Membrane</location>
        <topology evidence="1">Multi-pass membrane protein</topology>
    </subcellularLocation>
</comment>
<dbReference type="GO" id="GO:0016020">
    <property type="term" value="C:membrane"/>
    <property type="evidence" value="ECO:0007669"/>
    <property type="project" value="UniProtKB-SubCell"/>
</dbReference>
<dbReference type="PANTHER" id="PTHR32089">
    <property type="entry name" value="METHYL-ACCEPTING CHEMOTAXIS PROTEIN MCPB"/>
    <property type="match status" value="1"/>
</dbReference>
<evidence type="ECO:0000256" key="6">
    <source>
        <dbReference type="ARBA" id="ARBA00029447"/>
    </source>
</evidence>
<dbReference type="GO" id="GO:0007165">
    <property type="term" value="P:signal transduction"/>
    <property type="evidence" value="ECO:0007669"/>
    <property type="project" value="UniProtKB-KW"/>
</dbReference>
<keyword evidence="2 7" id="KW-0812">Transmembrane</keyword>
<dbReference type="Gene3D" id="1.10.287.950">
    <property type="entry name" value="Methyl-accepting chemotaxis protein"/>
    <property type="match status" value="1"/>
</dbReference>
<evidence type="ECO:0000313" key="9">
    <source>
        <dbReference type="EMBL" id="OIQ68340.1"/>
    </source>
</evidence>
<proteinExistence type="inferred from homology"/>
<dbReference type="SUPFAM" id="SSF58104">
    <property type="entry name" value="Methyl-accepting chemotaxis protein (MCP) signaling domain"/>
    <property type="match status" value="1"/>
</dbReference>
<dbReference type="GO" id="GO:0006935">
    <property type="term" value="P:chemotaxis"/>
    <property type="evidence" value="ECO:0007669"/>
    <property type="project" value="InterPro"/>
</dbReference>
<dbReference type="EMBL" id="MLJW01005368">
    <property type="protein sequence ID" value="OIQ68340.1"/>
    <property type="molecule type" value="Genomic_DNA"/>
</dbReference>
<gene>
    <name evidence="9" type="primary">mcpA_6</name>
    <name evidence="9" type="ORF">GALL_500700</name>
</gene>
<evidence type="ECO:0000256" key="4">
    <source>
        <dbReference type="ARBA" id="ARBA00023136"/>
    </source>
</evidence>
<protein>
    <submittedName>
        <fullName evidence="9">Methyl-accepting chemotaxis protein McpA</fullName>
    </submittedName>
</protein>
<dbReference type="InterPro" id="IPR004089">
    <property type="entry name" value="MCPsignal_dom"/>
</dbReference>
<dbReference type="GO" id="GO:0004888">
    <property type="term" value="F:transmembrane signaling receptor activity"/>
    <property type="evidence" value="ECO:0007669"/>
    <property type="project" value="InterPro"/>
</dbReference>
<keyword evidence="4 7" id="KW-0472">Membrane</keyword>
<sequence>MTRFNLAGKHKVYPVALGLTAALALLAVGHASVLAVVLALVMLAAGVSLALQNRKREAALHRAVEQYLASQVTLGAQVVPVWNGHIEASREQMETAINSLSERFGDIVDKLDAAVHTAGIETEIIDDEQRGLVAVFARSEQELGAIVAAQSHAVSSMQEMLEKVRGMESFIAELDAMAAEVAHIAHQSNMLSLNAAIEAARAGEFGRGFTVVAKEFRTLSTRSGDTGRHIAQKVAVISRTIAETCHVVEDSVTQRGIRAQNTEATIGRVLADFKGITDALQRSSELLRSESVGITSEINQALVQMQFQDRVSQIMSQVIKNIERLPAILKEQQQAYLDTGALQAHNPKDLLDDMKKTYVMADQHVIHEGGKLEQGSATDISFF</sequence>
<name>A0A1J5PL90_9ZZZZ</name>
<reference evidence="9" key="1">
    <citation type="submission" date="2016-10" db="EMBL/GenBank/DDBJ databases">
        <title>Sequence of Gallionella enrichment culture.</title>
        <authorList>
            <person name="Poehlein A."/>
            <person name="Muehling M."/>
            <person name="Daniel R."/>
        </authorList>
    </citation>
    <scope>NUCLEOTIDE SEQUENCE</scope>
</reference>
<organism evidence="9">
    <name type="scientific">mine drainage metagenome</name>
    <dbReference type="NCBI Taxonomy" id="410659"/>
    <lineage>
        <taxon>unclassified sequences</taxon>
        <taxon>metagenomes</taxon>
        <taxon>ecological metagenomes</taxon>
    </lineage>
</organism>
<keyword evidence="5" id="KW-0807">Transducer</keyword>
<evidence type="ECO:0000256" key="5">
    <source>
        <dbReference type="ARBA" id="ARBA00023224"/>
    </source>
</evidence>
<dbReference type="Pfam" id="PF00015">
    <property type="entry name" value="MCPsignal"/>
    <property type="match status" value="1"/>
</dbReference>
<dbReference type="AlphaFoldDB" id="A0A1J5PL90"/>
<dbReference type="InterPro" id="IPR004090">
    <property type="entry name" value="Chemotax_Me-accpt_rcpt"/>
</dbReference>
<dbReference type="PRINTS" id="PR00260">
    <property type="entry name" value="CHEMTRNSDUCR"/>
</dbReference>